<dbReference type="GO" id="GO:0050321">
    <property type="term" value="F:tau-protein kinase activity"/>
    <property type="evidence" value="ECO:0007669"/>
    <property type="project" value="TreeGrafter"/>
</dbReference>
<dbReference type="PANTHER" id="PTHR24346:SF102">
    <property type="entry name" value="TESTIS-SPECIFIC SERINE_THREONINE-PROTEIN KINASE 1"/>
    <property type="match status" value="1"/>
</dbReference>
<evidence type="ECO:0000256" key="13">
    <source>
        <dbReference type="SAM" id="MobiDB-lite"/>
    </source>
</evidence>
<protein>
    <submittedName>
        <fullName evidence="16">Testis-specific serine/threonine-protein kinase 6-like isoform X1</fullName>
    </submittedName>
</protein>
<evidence type="ECO:0000259" key="14">
    <source>
        <dbReference type="PROSITE" id="PS50011"/>
    </source>
</evidence>
<reference evidence="16" key="1">
    <citation type="submission" date="2025-08" db="UniProtKB">
        <authorList>
            <consortium name="RefSeq"/>
        </authorList>
    </citation>
    <scope>IDENTIFICATION</scope>
    <source>
        <tissue evidence="16">Whole body</tissue>
    </source>
</reference>
<dbReference type="PROSITE" id="PS00108">
    <property type="entry name" value="PROTEIN_KINASE_ST"/>
    <property type="match status" value="1"/>
</dbReference>
<evidence type="ECO:0000256" key="10">
    <source>
        <dbReference type="ARBA" id="ARBA00022871"/>
    </source>
</evidence>
<dbReference type="PROSITE" id="PS00107">
    <property type="entry name" value="PROTEIN_KINASE_ATP"/>
    <property type="match status" value="1"/>
</dbReference>
<keyword evidence="12" id="KW-0418">Kinase</keyword>
<keyword evidence="6" id="KW-0221">Differentiation</keyword>
<dbReference type="Gene3D" id="1.10.510.10">
    <property type="entry name" value="Transferase(Phosphotransferase) domain 1"/>
    <property type="match status" value="1"/>
</dbReference>
<keyword evidence="12" id="KW-0723">Serine/threonine-protein kinase</keyword>
<dbReference type="Pfam" id="PF00069">
    <property type="entry name" value="Pkinase"/>
    <property type="match status" value="1"/>
</dbReference>
<dbReference type="GO" id="GO:0007283">
    <property type="term" value="P:spermatogenesis"/>
    <property type="evidence" value="ECO:0007669"/>
    <property type="project" value="UniProtKB-KW"/>
</dbReference>
<feature type="domain" description="Protein kinase" evidence="14">
    <location>
        <begin position="181"/>
        <end position="444"/>
    </location>
</feature>
<feature type="compositionally biased region" description="Basic and acidic residues" evidence="13">
    <location>
        <begin position="91"/>
        <end position="114"/>
    </location>
</feature>
<dbReference type="GO" id="GO:0000226">
    <property type="term" value="P:microtubule cytoskeleton organization"/>
    <property type="evidence" value="ECO:0007669"/>
    <property type="project" value="TreeGrafter"/>
</dbReference>
<keyword evidence="8" id="KW-0460">Magnesium</keyword>
<sequence length="453" mass="52337">MTTETGFFCTSQPNKHLLRDRACRRVRLSKFLPKRIINIFKRIYKYISTGCRKKAESFENCSYTFRPCQKQRSARKVRRVMHQHSGNGGRSRHESAEESSRRARQEQRREQDQERHRLRLLQHRNPQPRTQPQQPYVLRAVPHGRPPPSPPPECLLQVERPRVIELPDDGALSTALADHGYRVGSTVGHGSYSKVRVGIRSRPDGTVLRLACKVIDKRRVAGGGSSYVTKFLPRELQLLCAVRHPHVIRTHQIYATPSTVHVFMDYCENGDLLSHLQRNKGMPRWQAHAFFKQLCEAVDYLHRNDIAHRDIKCENVLLESMELVKLTDFGFARTCVDDRGRQLLSQTYCGSLSYAAPEVLQGLPYEPKPYDVWALGVILYVMLADTMPFHQSDRQRIVAKQMAKTFYTPKKYVAREAMHLISTILEPNVARRITIGEVKSHNWVKHRYPNDTG</sequence>
<evidence type="ECO:0000256" key="6">
    <source>
        <dbReference type="ARBA" id="ARBA00022782"/>
    </source>
</evidence>
<dbReference type="AlphaFoldDB" id="A0A8B8G7Y9"/>
<keyword evidence="7 11" id="KW-0067">ATP-binding</keyword>
<comment type="cofactor">
    <cofactor evidence="1">
        <name>Mg(2+)</name>
        <dbReference type="ChEBI" id="CHEBI:18420"/>
    </cofactor>
</comment>
<dbReference type="InterPro" id="IPR011009">
    <property type="entry name" value="Kinase-like_dom_sf"/>
</dbReference>
<gene>
    <name evidence="16" type="primary">LOC112689285</name>
</gene>
<evidence type="ECO:0000256" key="11">
    <source>
        <dbReference type="PROSITE-ProRule" id="PRU10141"/>
    </source>
</evidence>
<dbReference type="RefSeq" id="XP_025418701.1">
    <property type="nucleotide sequence ID" value="XM_025562916.1"/>
</dbReference>
<evidence type="ECO:0000313" key="16">
    <source>
        <dbReference type="RefSeq" id="XP_025418701.1"/>
    </source>
</evidence>
<evidence type="ECO:0000256" key="12">
    <source>
        <dbReference type="RuleBase" id="RU000304"/>
    </source>
</evidence>
<evidence type="ECO:0000256" key="9">
    <source>
        <dbReference type="ARBA" id="ARBA00022843"/>
    </source>
</evidence>
<keyword evidence="4" id="KW-0479">Metal-binding</keyword>
<dbReference type="InterPro" id="IPR017441">
    <property type="entry name" value="Protein_kinase_ATP_BS"/>
</dbReference>
<keyword evidence="10" id="KW-0744">Spermatogenesis</keyword>
<dbReference type="PROSITE" id="PS50011">
    <property type="entry name" value="PROTEIN_KINASE_DOM"/>
    <property type="match status" value="1"/>
</dbReference>
<dbReference type="GO" id="GO:0005737">
    <property type="term" value="C:cytoplasm"/>
    <property type="evidence" value="ECO:0007669"/>
    <property type="project" value="TreeGrafter"/>
</dbReference>
<dbReference type="GO" id="GO:0005524">
    <property type="term" value="F:ATP binding"/>
    <property type="evidence" value="ECO:0007669"/>
    <property type="project" value="UniProtKB-UniRule"/>
</dbReference>
<keyword evidence="2" id="KW-0217">Developmental protein</keyword>
<comment type="similarity">
    <text evidence="12">Belongs to the protein kinase superfamily.</text>
</comment>
<evidence type="ECO:0000256" key="4">
    <source>
        <dbReference type="ARBA" id="ARBA00022723"/>
    </source>
</evidence>
<dbReference type="SUPFAM" id="SSF56112">
    <property type="entry name" value="Protein kinase-like (PK-like)"/>
    <property type="match status" value="1"/>
</dbReference>
<dbReference type="GO" id="GO:0035556">
    <property type="term" value="P:intracellular signal transduction"/>
    <property type="evidence" value="ECO:0007669"/>
    <property type="project" value="TreeGrafter"/>
</dbReference>
<organism evidence="15 16">
    <name type="scientific">Sipha flava</name>
    <name type="common">yellow sugarcane aphid</name>
    <dbReference type="NCBI Taxonomy" id="143950"/>
    <lineage>
        <taxon>Eukaryota</taxon>
        <taxon>Metazoa</taxon>
        <taxon>Ecdysozoa</taxon>
        <taxon>Arthropoda</taxon>
        <taxon>Hexapoda</taxon>
        <taxon>Insecta</taxon>
        <taxon>Pterygota</taxon>
        <taxon>Neoptera</taxon>
        <taxon>Paraneoptera</taxon>
        <taxon>Hemiptera</taxon>
        <taxon>Sternorrhyncha</taxon>
        <taxon>Aphidomorpha</taxon>
        <taxon>Aphidoidea</taxon>
        <taxon>Aphididae</taxon>
        <taxon>Sipha</taxon>
    </lineage>
</organism>
<dbReference type="GO" id="GO:0000287">
    <property type="term" value="F:magnesium ion binding"/>
    <property type="evidence" value="ECO:0007669"/>
    <property type="project" value="UniProtKB-ARBA"/>
</dbReference>
<dbReference type="PANTHER" id="PTHR24346">
    <property type="entry name" value="MAP/MICROTUBULE AFFINITY-REGULATING KINASE"/>
    <property type="match status" value="1"/>
</dbReference>
<dbReference type="OrthoDB" id="541276at2759"/>
<dbReference type="GeneID" id="112689285"/>
<dbReference type="SMART" id="SM00220">
    <property type="entry name" value="S_TKc"/>
    <property type="match status" value="1"/>
</dbReference>
<accession>A0A8B8G7Y9</accession>
<dbReference type="InterPro" id="IPR008271">
    <property type="entry name" value="Ser/Thr_kinase_AS"/>
</dbReference>
<evidence type="ECO:0000256" key="1">
    <source>
        <dbReference type="ARBA" id="ARBA00001946"/>
    </source>
</evidence>
<keyword evidence="3" id="KW-0597">Phosphoprotein</keyword>
<dbReference type="InterPro" id="IPR000719">
    <property type="entry name" value="Prot_kinase_dom"/>
</dbReference>
<evidence type="ECO:0000256" key="7">
    <source>
        <dbReference type="ARBA" id="ARBA00022840"/>
    </source>
</evidence>
<name>A0A8B8G7Y9_9HEMI</name>
<feature type="binding site" evidence="11">
    <location>
        <position position="213"/>
    </location>
    <ligand>
        <name>ATP</name>
        <dbReference type="ChEBI" id="CHEBI:30616"/>
    </ligand>
</feature>
<keyword evidence="15" id="KW-1185">Reference proteome</keyword>
<evidence type="ECO:0000256" key="3">
    <source>
        <dbReference type="ARBA" id="ARBA00022553"/>
    </source>
</evidence>
<evidence type="ECO:0000256" key="8">
    <source>
        <dbReference type="ARBA" id="ARBA00022842"/>
    </source>
</evidence>
<feature type="region of interest" description="Disordered" evidence="13">
    <location>
        <begin position="72"/>
        <end position="114"/>
    </location>
</feature>
<dbReference type="GO" id="GO:0030154">
    <property type="term" value="P:cell differentiation"/>
    <property type="evidence" value="ECO:0007669"/>
    <property type="project" value="UniProtKB-KW"/>
</dbReference>
<feature type="compositionally biased region" description="Basic residues" evidence="13">
    <location>
        <begin position="72"/>
        <end position="82"/>
    </location>
</feature>
<keyword evidence="12" id="KW-0808">Transferase</keyword>
<evidence type="ECO:0000256" key="2">
    <source>
        <dbReference type="ARBA" id="ARBA00022473"/>
    </source>
</evidence>
<evidence type="ECO:0000256" key="5">
    <source>
        <dbReference type="ARBA" id="ARBA00022741"/>
    </source>
</evidence>
<keyword evidence="5 11" id="KW-0547">Nucleotide-binding</keyword>
<evidence type="ECO:0000313" key="15">
    <source>
        <dbReference type="Proteomes" id="UP000694846"/>
    </source>
</evidence>
<dbReference type="Proteomes" id="UP000694846">
    <property type="component" value="Unplaced"/>
</dbReference>
<dbReference type="FunFam" id="1.10.510.10:FF:000658">
    <property type="entry name" value="Protein CBG12184"/>
    <property type="match status" value="1"/>
</dbReference>
<proteinExistence type="inferred from homology"/>
<keyword evidence="9" id="KW-0832">Ubl conjugation</keyword>